<dbReference type="AlphaFoldDB" id="A0A562VAE9"/>
<dbReference type="InterPro" id="IPR015422">
    <property type="entry name" value="PyrdxlP-dep_Trfase_small"/>
</dbReference>
<dbReference type="InterPro" id="IPR015421">
    <property type="entry name" value="PyrdxlP-dep_Trfase_major"/>
</dbReference>
<name>A0A562VAE9_9ACTN</name>
<reference evidence="3 4" key="1">
    <citation type="journal article" date="2013" name="Stand. Genomic Sci.">
        <title>Genomic Encyclopedia of Type Strains, Phase I: The one thousand microbial genomes (KMG-I) project.</title>
        <authorList>
            <person name="Kyrpides N.C."/>
            <person name="Woyke T."/>
            <person name="Eisen J.A."/>
            <person name="Garrity G."/>
            <person name="Lilburn T.G."/>
            <person name="Beck B.J."/>
            <person name="Whitman W.B."/>
            <person name="Hugenholtz P."/>
            <person name="Klenk H.P."/>
        </authorList>
    </citation>
    <scope>NUCLEOTIDE SEQUENCE [LARGE SCALE GENOMIC DNA]</scope>
    <source>
        <strain evidence="3 4">DSM 45044</strain>
    </source>
</reference>
<comment type="caution">
    <text evidence="3">The sequence shown here is derived from an EMBL/GenBank/DDBJ whole genome shotgun (WGS) entry which is preliminary data.</text>
</comment>
<dbReference type="RefSeq" id="WP_147132587.1">
    <property type="nucleotide sequence ID" value="NZ_BAABIJ010000001.1"/>
</dbReference>
<evidence type="ECO:0000256" key="1">
    <source>
        <dbReference type="ARBA" id="ARBA00022898"/>
    </source>
</evidence>
<protein>
    <submittedName>
        <fullName evidence="3">Isopenicillin-N epimerase</fullName>
    </submittedName>
</protein>
<dbReference type="InterPro" id="IPR000192">
    <property type="entry name" value="Aminotrans_V_dom"/>
</dbReference>
<dbReference type="Pfam" id="PF00266">
    <property type="entry name" value="Aminotran_5"/>
    <property type="match status" value="1"/>
</dbReference>
<evidence type="ECO:0000313" key="4">
    <source>
        <dbReference type="Proteomes" id="UP000321617"/>
    </source>
</evidence>
<organism evidence="3 4">
    <name type="scientific">Stackebrandtia albiflava</name>
    <dbReference type="NCBI Taxonomy" id="406432"/>
    <lineage>
        <taxon>Bacteria</taxon>
        <taxon>Bacillati</taxon>
        <taxon>Actinomycetota</taxon>
        <taxon>Actinomycetes</taxon>
        <taxon>Glycomycetales</taxon>
        <taxon>Glycomycetaceae</taxon>
        <taxon>Stackebrandtia</taxon>
    </lineage>
</organism>
<accession>A0A562VAE9</accession>
<feature type="domain" description="Aminotransferase class V" evidence="2">
    <location>
        <begin position="54"/>
        <end position="303"/>
    </location>
</feature>
<evidence type="ECO:0000259" key="2">
    <source>
        <dbReference type="Pfam" id="PF00266"/>
    </source>
</evidence>
<dbReference type="Proteomes" id="UP000321617">
    <property type="component" value="Unassembled WGS sequence"/>
</dbReference>
<dbReference type="Gene3D" id="3.40.640.10">
    <property type="entry name" value="Type I PLP-dependent aspartate aminotransferase-like (Major domain)"/>
    <property type="match status" value="1"/>
</dbReference>
<dbReference type="PANTHER" id="PTHR43092">
    <property type="entry name" value="L-CYSTEINE DESULFHYDRASE"/>
    <property type="match status" value="1"/>
</dbReference>
<keyword evidence="4" id="KW-1185">Reference proteome</keyword>
<dbReference type="PANTHER" id="PTHR43092:SF2">
    <property type="entry name" value="HERCYNYLCYSTEINE SULFOXIDE LYASE"/>
    <property type="match status" value="1"/>
</dbReference>
<sequence length="388" mass="41673">MNLPRPPQPIPGARSLFSLDPRMAHLNHGSLGAVPFPVQHAQRLLMDEAERDPRAFAAQVPTRLRLAREAVCPTIGADADLTAFVTNTTTGVALALHSLDLSSGDEIVTTDHGYPSIDFNVAAYTRSRGVVHRVAPVPLDASDDEVVDAVLAAVTARTRLVILDHITSATARLFPVARVSATLRDRGVPLLVDAAHVPGHIPADVAAVGADFWIGNVHKWAFAPRGTALFSVAPHRRERIRPLVESYGQASGFPESVEFHGTDGYTGWIASPAGPAILSQLGLERVWRHNSELAAYGQAVIAKALNTDPADLGRPSPLAMRLIPLPEGVATTQEAALALWQRIRDRLRTETAVNCWNGRGVLRIAAHVHNGAEQYERLADGLPGLLAE</sequence>
<evidence type="ECO:0000313" key="3">
    <source>
        <dbReference type="EMBL" id="TWJ14856.1"/>
    </source>
</evidence>
<proteinExistence type="predicted"/>
<dbReference type="InterPro" id="IPR015424">
    <property type="entry name" value="PyrdxlP-dep_Trfase"/>
</dbReference>
<gene>
    <name evidence="3" type="ORF">LX16_0548</name>
</gene>
<dbReference type="OrthoDB" id="250246at2"/>
<keyword evidence="1" id="KW-0663">Pyridoxal phosphate</keyword>
<dbReference type="SUPFAM" id="SSF53383">
    <property type="entry name" value="PLP-dependent transferases"/>
    <property type="match status" value="1"/>
</dbReference>
<dbReference type="EMBL" id="VLLL01000005">
    <property type="protein sequence ID" value="TWJ14856.1"/>
    <property type="molecule type" value="Genomic_DNA"/>
</dbReference>
<dbReference type="Gene3D" id="3.90.1150.10">
    <property type="entry name" value="Aspartate Aminotransferase, domain 1"/>
    <property type="match status" value="1"/>
</dbReference>